<dbReference type="Proteomes" id="UP000270988">
    <property type="component" value="Chromosome"/>
</dbReference>
<evidence type="ECO:0008006" key="3">
    <source>
        <dbReference type="Google" id="ProtNLM"/>
    </source>
</evidence>
<dbReference type="EMBL" id="LR134521">
    <property type="protein sequence ID" value="VEJ30938.1"/>
    <property type="molecule type" value="Genomic_DNA"/>
</dbReference>
<evidence type="ECO:0000313" key="2">
    <source>
        <dbReference type="Proteomes" id="UP000270988"/>
    </source>
</evidence>
<name>A0A448UYA4_9MICC</name>
<sequence>MSFYELVETAQAILISYILIDGSAQAVSNVVEAISVFLKRLR</sequence>
<evidence type="ECO:0000313" key="1">
    <source>
        <dbReference type="EMBL" id="VEJ30938.1"/>
    </source>
</evidence>
<proteinExistence type="predicted"/>
<reference evidence="1 2" key="1">
    <citation type="submission" date="2018-12" db="EMBL/GenBank/DDBJ databases">
        <authorList>
            <consortium name="Pathogen Informatics"/>
        </authorList>
    </citation>
    <scope>NUCLEOTIDE SEQUENCE [LARGE SCALE GENOMIC DNA]</scope>
    <source>
        <strain evidence="1 2">NCTC10918</strain>
    </source>
</reference>
<dbReference type="AlphaFoldDB" id="A0A448UYA4"/>
<accession>A0A448UYA4</accession>
<protein>
    <recommendedName>
        <fullName evidence="3">Cell division protein FtsL</fullName>
    </recommendedName>
</protein>
<organism evidence="1 2">
    <name type="scientific">Rothia dentocariosa</name>
    <dbReference type="NCBI Taxonomy" id="2047"/>
    <lineage>
        <taxon>Bacteria</taxon>
        <taxon>Bacillati</taxon>
        <taxon>Actinomycetota</taxon>
        <taxon>Actinomycetes</taxon>
        <taxon>Micrococcales</taxon>
        <taxon>Micrococcaceae</taxon>
        <taxon>Rothia</taxon>
    </lineage>
</organism>
<gene>
    <name evidence="1" type="ORF">NCTC10918_02230</name>
</gene>